<feature type="region of interest" description="Disordered" evidence="1">
    <location>
        <begin position="204"/>
        <end position="338"/>
    </location>
</feature>
<comment type="caution">
    <text evidence="2">The sequence shown here is derived from an EMBL/GenBank/DDBJ whole genome shotgun (WGS) entry which is preliminary data.</text>
</comment>
<dbReference type="AlphaFoldDB" id="A0A8T8SHK3"/>
<gene>
    <name evidence="2" type="ORF">A4X13_0g7739</name>
</gene>
<reference evidence="2" key="1">
    <citation type="submission" date="2016-04" db="EMBL/GenBank/DDBJ databases">
        <authorList>
            <person name="Nguyen H.D."/>
            <person name="Samba Siva P."/>
            <person name="Cullis J."/>
            <person name="Levesque C.A."/>
            <person name="Hambleton S."/>
        </authorList>
    </citation>
    <scope>NUCLEOTIDE SEQUENCE</scope>
    <source>
        <strain evidence="2">DAOMC 236416</strain>
    </source>
</reference>
<evidence type="ECO:0000313" key="3">
    <source>
        <dbReference type="Proteomes" id="UP000077521"/>
    </source>
</evidence>
<keyword evidence="3" id="KW-1185">Reference proteome</keyword>
<dbReference type="EMBL" id="LWDF02001056">
    <property type="protein sequence ID" value="KAE8240548.1"/>
    <property type="molecule type" value="Genomic_DNA"/>
</dbReference>
<evidence type="ECO:0000256" key="1">
    <source>
        <dbReference type="SAM" id="MobiDB-lite"/>
    </source>
</evidence>
<feature type="non-terminal residue" evidence="2">
    <location>
        <position position="757"/>
    </location>
</feature>
<feature type="region of interest" description="Disordered" evidence="1">
    <location>
        <begin position="599"/>
        <end position="621"/>
    </location>
</feature>
<feature type="compositionally biased region" description="Low complexity" evidence="1">
    <location>
        <begin position="310"/>
        <end position="332"/>
    </location>
</feature>
<feature type="compositionally biased region" description="Low complexity" evidence="1">
    <location>
        <begin position="403"/>
        <end position="424"/>
    </location>
</feature>
<feature type="region of interest" description="Disordered" evidence="1">
    <location>
        <begin position="375"/>
        <end position="442"/>
    </location>
</feature>
<dbReference type="Proteomes" id="UP000077521">
    <property type="component" value="Unassembled WGS sequence"/>
</dbReference>
<feature type="region of interest" description="Disordered" evidence="1">
    <location>
        <begin position="641"/>
        <end position="662"/>
    </location>
</feature>
<accession>A0A8T8SHK3</accession>
<proteinExistence type="predicted"/>
<reference evidence="2" key="2">
    <citation type="journal article" date="2019" name="IMA Fungus">
        <title>Genome sequencing and comparison of five Tilletia species to identify candidate genes for the detection of regulated species infecting wheat.</title>
        <authorList>
            <person name="Nguyen H.D.T."/>
            <person name="Sultana T."/>
            <person name="Kesanakurti P."/>
            <person name="Hambleton S."/>
        </authorList>
    </citation>
    <scope>NUCLEOTIDE SEQUENCE</scope>
    <source>
        <strain evidence="2">DAOMC 236416</strain>
    </source>
</reference>
<organism evidence="2 3">
    <name type="scientific">Tilletia indica</name>
    <dbReference type="NCBI Taxonomy" id="43049"/>
    <lineage>
        <taxon>Eukaryota</taxon>
        <taxon>Fungi</taxon>
        <taxon>Dikarya</taxon>
        <taxon>Basidiomycota</taxon>
        <taxon>Ustilaginomycotina</taxon>
        <taxon>Exobasidiomycetes</taxon>
        <taxon>Tilletiales</taxon>
        <taxon>Tilletiaceae</taxon>
        <taxon>Tilletia</taxon>
    </lineage>
</organism>
<feature type="compositionally biased region" description="Polar residues" evidence="1">
    <location>
        <begin position="283"/>
        <end position="309"/>
    </location>
</feature>
<sequence length="757" mass="81169">MAHPQVQSIVEQLNRATDRVTSLEATNTELASTISNLTANKPQNPSSAPKVKGTAIEAGDASQGVDMTMTPSIPLEQFVNPELMLWTQAEAQKLHKNRKFGKEEITRDVDGNPIDDETVDEIEAAVQIAVASLDDIELPDWLKHKIRNYELYHTYYLRALIIICQGLEKRFPVLSWCTMHYKALFWIQKHLKSKCETVARAKRKAAEMKRKRGNGSSDTDDGETIPAQTVSRASRPSARKKQNASASTQRPVKNDVNGKGKQKARANSGSDNSMTSDEDNAEQQENQDPIRFQTNVRSLFGSSSRTTAQTPARAGPSASSSSRITSQSSTRAGPRANVSIRATAQASARVEAAGTSAEHATPVSARRGLIVPLRSPAALNNRPGPSQSVGSSRPIAPQASKNGPSPASPVRRSSSGSLPPLALSKPDGDNSATNMRAGDVNRLTEPTTKAILSALKTKYSALDERTSVLLALHVLENAEEYGFDPEQEGDAGFLSWLKCLEGAVPDIEDPDKSGISFGHDEIGTWRYHDALKSRATFGSVRNACRLLAALLRIWAIAKEERDRTGSGPQPVVKIQIQRISECIEDAFKTDVSPSQAVRQSSPLAVVGQGRSETAEDGNTGDIAQNRAAPLALTDTQLTDTQLPQNANNVPLTSNTPGGSAGQKIIAAGSSSRSRGAVELKNGIVTEASLKSLGKASLVEILGHASKPFEKGEKKEALLNKLKAGIENGTVVLTATQVKCAKAGLPIPDTKDIKGTKK</sequence>
<protein>
    <submittedName>
        <fullName evidence="2">Uncharacterized protein</fullName>
    </submittedName>
</protein>
<evidence type="ECO:0000313" key="2">
    <source>
        <dbReference type="EMBL" id="KAE8240548.1"/>
    </source>
</evidence>
<feature type="compositionally biased region" description="Polar residues" evidence="1">
    <location>
        <begin position="645"/>
        <end position="657"/>
    </location>
</feature>
<name>A0A8T8SHK3_9BASI</name>
<feature type="compositionally biased region" description="Polar residues" evidence="1">
    <location>
        <begin position="265"/>
        <end position="275"/>
    </location>
</feature>